<protein>
    <recommendedName>
        <fullName evidence="4">DUF4231 domain-containing protein</fullName>
    </recommendedName>
</protein>
<dbReference type="EMBL" id="CP081495">
    <property type="protein sequence ID" value="UYW01802.1"/>
    <property type="molecule type" value="Genomic_DNA"/>
</dbReference>
<reference evidence="2" key="1">
    <citation type="submission" date="2021-08" db="EMBL/GenBank/DDBJ databases">
        <title>Flavobacterium sp. strain CC-SYL302.</title>
        <authorList>
            <person name="Lin S.-Y."/>
            <person name="Lee T.-H."/>
            <person name="Young C.-C."/>
        </authorList>
    </citation>
    <scope>NUCLEOTIDE SEQUENCE</scope>
    <source>
        <strain evidence="2">CC-SYL302</strain>
    </source>
</reference>
<keyword evidence="3" id="KW-1185">Reference proteome</keyword>
<evidence type="ECO:0000313" key="3">
    <source>
        <dbReference type="Proteomes" id="UP001163328"/>
    </source>
</evidence>
<name>A0ABY6M0M5_9FLAO</name>
<accession>A0ABY6M0M5</accession>
<gene>
    <name evidence="2" type="ORF">K5I29_02435</name>
</gene>
<sequence length="127" mass="15283">MKNYNVINESLEIKDDLKNHYFGMKLLMILWIIIGVIALIQFLNDRNDLWNYIQIFIGFLALIGLYDYQFRKTSKSRILISEIESITERRFLGITRYFVLLKNRKKRNLPDVKNDIDLERIKNLINQ</sequence>
<feature type="transmembrane region" description="Helical" evidence="1">
    <location>
        <begin position="21"/>
        <end position="43"/>
    </location>
</feature>
<keyword evidence="1" id="KW-0472">Membrane</keyword>
<dbReference type="Proteomes" id="UP001163328">
    <property type="component" value="Chromosome"/>
</dbReference>
<proteinExistence type="predicted"/>
<organism evidence="2 3">
    <name type="scientific">Flavobacterium agricola</name>
    <dbReference type="NCBI Taxonomy" id="2870839"/>
    <lineage>
        <taxon>Bacteria</taxon>
        <taxon>Pseudomonadati</taxon>
        <taxon>Bacteroidota</taxon>
        <taxon>Flavobacteriia</taxon>
        <taxon>Flavobacteriales</taxon>
        <taxon>Flavobacteriaceae</taxon>
        <taxon>Flavobacterium</taxon>
    </lineage>
</organism>
<keyword evidence="1" id="KW-0812">Transmembrane</keyword>
<feature type="transmembrane region" description="Helical" evidence="1">
    <location>
        <begin position="49"/>
        <end position="68"/>
    </location>
</feature>
<evidence type="ECO:0008006" key="4">
    <source>
        <dbReference type="Google" id="ProtNLM"/>
    </source>
</evidence>
<keyword evidence="1" id="KW-1133">Transmembrane helix</keyword>
<dbReference type="RefSeq" id="WP_264434276.1">
    <property type="nucleotide sequence ID" value="NZ_CP081495.1"/>
</dbReference>
<evidence type="ECO:0000256" key="1">
    <source>
        <dbReference type="SAM" id="Phobius"/>
    </source>
</evidence>
<evidence type="ECO:0000313" key="2">
    <source>
        <dbReference type="EMBL" id="UYW01802.1"/>
    </source>
</evidence>